<gene>
    <name evidence="1" type="ORF">PACLA_8A067776</name>
</gene>
<organism evidence="1 2">
    <name type="scientific">Paramuricea clavata</name>
    <name type="common">Red gorgonian</name>
    <name type="synonym">Violescent sea-whip</name>
    <dbReference type="NCBI Taxonomy" id="317549"/>
    <lineage>
        <taxon>Eukaryota</taxon>
        <taxon>Metazoa</taxon>
        <taxon>Cnidaria</taxon>
        <taxon>Anthozoa</taxon>
        <taxon>Octocorallia</taxon>
        <taxon>Malacalcyonacea</taxon>
        <taxon>Plexauridae</taxon>
        <taxon>Paramuricea</taxon>
    </lineage>
</organism>
<reference evidence="1" key="1">
    <citation type="submission" date="2020-04" db="EMBL/GenBank/DDBJ databases">
        <authorList>
            <person name="Alioto T."/>
            <person name="Alioto T."/>
            <person name="Gomez Garrido J."/>
        </authorList>
    </citation>
    <scope>NUCLEOTIDE SEQUENCE</scope>
    <source>
        <strain evidence="1">A484AB</strain>
    </source>
</reference>
<sequence>MQLMHKKLKDSWFGVLHVVGENEWADGECTNGPLVSTEENKTLMDKGSKAMKALRKVVMDPRFLNALHHYVTF</sequence>
<accession>A0A6S7GD47</accession>
<dbReference type="EMBL" id="CACRXK020001142">
    <property type="protein sequence ID" value="CAB3987239.1"/>
    <property type="molecule type" value="Genomic_DNA"/>
</dbReference>
<dbReference type="OrthoDB" id="5980500at2759"/>
<dbReference type="Proteomes" id="UP001152795">
    <property type="component" value="Unassembled WGS sequence"/>
</dbReference>
<evidence type="ECO:0000313" key="2">
    <source>
        <dbReference type="Proteomes" id="UP001152795"/>
    </source>
</evidence>
<evidence type="ECO:0000313" key="1">
    <source>
        <dbReference type="EMBL" id="CAB3987239.1"/>
    </source>
</evidence>
<keyword evidence="2" id="KW-1185">Reference proteome</keyword>
<comment type="caution">
    <text evidence="1">The sequence shown here is derived from an EMBL/GenBank/DDBJ whole genome shotgun (WGS) entry which is preliminary data.</text>
</comment>
<dbReference type="AlphaFoldDB" id="A0A6S7GD47"/>
<proteinExistence type="predicted"/>
<feature type="non-terminal residue" evidence="1">
    <location>
        <position position="1"/>
    </location>
</feature>
<protein>
    <submittedName>
        <fullName evidence="1">Uncharacterized protein</fullName>
    </submittedName>
</protein>
<name>A0A6S7GD47_PARCT</name>